<comment type="caution">
    <text evidence="3">The sequence shown here is derived from an EMBL/GenBank/DDBJ whole genome shotgun (WGS) entry which is preliminary data.</text>
</comment>
<dbReference type="CDD" id="cd22231">
    <property type="entry name" value="RHH_NikR_HicB-like"/>
    <property type="match status" value="1"/>
</dbReference>
<organism evidence="3 4">
    <name type="scientific">Nitrospirillum iridis</name>
    <dbReference type="NCBI Taxonomy" id="765888"/>
    <lineage>
        <taxon>Bacteria</taxon>
        <taxon>Pseudomonadati</taxon>
        <taxon>Pseudomonadota</taxon>
        <taxon>Alphaproteobacteria</taxon>
        <taxon>Rhodospirillales</taxon>
        <taxon>Azospirillaceae</taxon>
        <taxon>Nitrospirillum</taxon>
    </lineage>
</organism>
<dbReference type="Gene3D" id="6.10.10.120">
    <property type="entry name" value="Antitoxin ParD1-like"/>
    <property type="match status" value="1"/>
</dbReference>
<gene>
    <name evidence="3" type="ORF">FHS74_001442</name>
</gene>
<dbReference type="Proteomes" id="UP000539175">
    <property type="component" value="Unassembled WGS sequence"/>
</dbReference>
<reference evidence="3 4" key="1">
    <citation type="submission" date="2020-08" db="EMBL/GenBank/DDBJ databases">
        <title>Genomic Encyclopedia of Type Strains, Phase IV (KMG-IV): sequencing the most valuable type-strain genomes for metagenomic binning, comparative biology and taxonomic classification.</title>
        <authorList>
            <person name="Goeker M."/>
        </authorList>
    </citation>
    <scope>NUCLEOTIDE SEQUENCE [LARGE SCALE GENOMIC DNA]</scope>
    <source>
        <strain evidence="3 4">DSM 22198</strain>
    </source>
</reference>
<keyword evidence="4" id="KW-1185">Reference proteome</keyword>
<dbReference type="Pfam" id="PF03693">
    <property type="entry name" value="ParD_antitoxin"/>
    <property type="match status" value="1"/>
</dbReference>
<name>A0A7X0AVI5_9PROT</name>
<protein>
    <submittedName>
        <fullName evidence="3">Antitoxin ParD1/3/4</fullName>
    </submittedName>
</protein>
<evidence type="ECO:0000313" key="3">
    <source>
        <dbReference type="EMBL" id="MBB6250897.1"/>
    </source>
</evidence>
<sequence>MPTMNVSLSNEFIEFVEGEIATGEYGTASEVVRDALRLLRRQRAAHEEKLAILRREITIGWDEADAGQFSDKSVLDIDAELDREGQIPG</sequence>
<comment type="similarity">
    <text evidence="1">Belongs to the ParD antitoxin family.</text>
</comment>
<keyword evidence="2" id="KW-1277">Toxin-antitoxin system</keyword>
<dbReference type="GO" id="GO:0006355">
    <property type="term" value="P:regulation of DNA-templated transcription"/>
    <property type="evidence" value="ECO:0007669"/>
    <property type="project" value="InterPro"/>
</dbReference>
<dbReference type="InterPro" id="IPR010985">
    <property type="entry name" value="Ribbon_hlx_hlx"/>
</dbReference>
<dbReference type="SUPFAM" id="SSF47598">
    <property type="entry name" value="Ribbon-helix-helix"/>
    <property type="match status" value="1"/>
</dbReference>
<dbReference type="PANTHER" id="PTHR36582:SF2">
    <property type="entry name" value="ANTITOXIN PARD"/>
    <property type="match status" value="1"/>
</dbReference>
<evidence type="ECO:0000256" key="1">
    <source>
        <dbReference type="ARBA" id="ARBA00008580"/>
    </source>
</evidence>
<dbReference type="EMBL" id="JACIIZ010000003">
    <property type="protein sequence ID" value="MBB6250897.1"/>
    <property type="molecule type" value="Genomic_DNA"/>
</dbReference>
<proteinExistence type="inferred from homology"/>
<dbReference type="NCBIfam" id="TIGR02606">
    <property type="entry name" value="antidote_CC2985"/>
    <property type="match status" value="1"/>
</dbReference>
<evidence type="ECO:0000313" key="4">
    <source>
        <dbReference type="Proteomes" id="UP000539175"/>
    </source>
</evidence>
<accession>A0A7X0AVI5</accession>
<dbReference type="InterPro" id="IPR038296">
    <property type="entry name" value="ParD_sf"/>
</dbReference>
<dbReference type="InterPro" id="IPR022789">
    <property type="entry name" value="ParD"/>
</dbReference>
<dbReference type="PANTHER" id="PTHR36582">
    <property type="entry name" value="ANTITOXIN PARD"/>
    <property type="match status" value="1"/>
</dbReference>
<dbReference type="RefSeq" id="WP_184798895.1">
    <property type="nucleotide sequence ID" value="NZ_JACIIZ010000003.1"/>
</dbReference>
<dbReference type="AlphaFoldDB" id="A0A7X0AVI5"/>
<evidence type="ECO:0000256" key="2">
    <source>
        <dbReference type="ARBA" id="ARBA00022649"/>
    </source>
</evidence>